<dbReference type="Pfam" id="PF14870">
    <property type="entry name" value="PSII_BNR"/>
    <property type="match status" value="2"/>
</dbReference>
<keyword evidence="4" id="KW-0602">Photosynthesis</keyword>
<dbReference type="InterPro" id="IPR036278">
    <property type="entry name" value="Sialidase_sf"/>
</dbReference>
<dbReference type="RefSeq" id="WP_190889693.1">
    <property type="nucleotide sequence ID" value="NZ_JACWZY010000024.1"/>
</dbReference>
<dbReference type="SUPFAM" id="SSF49899">
    <property type="entry name" value="Concanavalin A-like lectins/glucanases"/>
    <property type="match status" value="1"/>
</dbReference>
<name>A0A927ATK8_9BACT</name>
<accession>A0A927ATK8</accession>
<evidence type="ECO:0000313" key="11">
    <source>
        <dbReference type="EMBL" id="MBD2703770.1"/>
    </source>
</evidence>
<evidence type="ECO:0000256" key="7">
    <source>
        <dbReference type="ARBA" id="ARBA00023157"/>
    </source>
</evidence>
<keyword evidence="8" id="KW-0966">Cell projection</keyword>
<comment type="subcellular location">
    <subcellularLocation>
        <location evidence="1">Cell projection</location>
        <location evidence="1">Cilium</location>
    </subcellularLocation>
    <subcellularLocation>
        <location evidence="2">Cytoplasm</location>
    </subcellularLocation>
</comment>
<comment type="caution">
    <text evidence="11">The sequence shown here is derived from an EMBL/GenBank/DDBJ whole genome shotgun (WGS) entry which is preliminary data.</text>
</comment>
<evidence type="ECO:0000256" key="9">
    <source>
        <dbReference type="ARBA" id="ARBA00023276"/>
    </source>
</evidence>
<dbReference type="InterPro" id="IPR053879">
    <property type="entry name" value="HYDIN_VesB_CFA65-like_Ig"/>
</dbReference>
<evidence type="ECO:0000256" key="8">
    <source>
        <dbReference type="ARBA" id="ARBA00023273"/>
    </source>
</evidence>
<dbReference type="InterPro" id="IPR006558">
    <property type="entry name" value="LamG-like"/>
</dbReference>
<keyword evidence="6" id="KW-0969">Cilium</keyword>
<sequence length="1177" mass="126300">MNPHVLRSRITTSFSATKSITQKFVAIILASICIPAFGQVSISANTNSLCEGPPVSISLTNSNPSFFTTGSLQRNGTTVASTTNGQLNYTTTLPGAYQFVYNEKSGFSDVYAGQSTFLEFTDMYFLNTSTGFVLSGQGIHKTSNGGKTWSKTAVGNNFNTAVHFSDSQNGWVVGWGGNINRTTDGGATWVTQPINFGYELYDVFATSSTTGWVVGRKNKVLYTSNGGGTWTDVNLSIPYDDASVQGIYFINQNTGWIVGQGGIIRKTTNGGSNWTSQSLPSPYAQLWITDVSFVDANTGWVSTVYGGVFKTTNGGASWTLQRAESQNSPQGTSRIRFNDANTGFYNLNSVVYRSTDGGTNWTPIGNPTFSYTHPNILSSFWFFSATEGFTATAGHLYKYYASLPDRTNIISITPTPTINANATNICANQPVQLSSNSVLPGTALQWLKDEVPVASATSLTYSPSQPGNYKLQATQSVDSWQVAGNGYYSFIDPTNGWTLNPGAGGTNNQVRRTTDGGQTSNTYSTVDGYLSSIYFVNTSNGWITGREDGVGYPPAFIARSTDGGMSWTKTPVNIDYSVLNGIYFTDASHGWIFGQKYASNTPYAEYQALILRTTDGGNTWIQQSSVNQFVKASKAFFVNNTTGWIAGKYGESAVALLKTTDGGNTWTQQLVIDDAFDINLFFKDAATGWVSIPGQFILMTTNGGSTWTAPSTQTNAGPLFFEDVLNGVMVSGSNLFRTSDGGQTWQHKATSPIGLTSAKFFTSNSLYAFGANGDFYRIVNQPYTCISAPIAIGTLCCTSMETVKTGVWNDPTVWSCGRVPKFSDTLTIRSGHIISLNETGYVKKLTILGTLRKGSGAQMRMSIIPPSALNLSGNMNFGQINVGQTASRTLVIQNTGSDVTVTGLTLPSGFSGSWNGILAMGSSQSVVITFAPGAAGTFDGQLTVNTTSVVTGNTISLTASATVNTLLNGLVLYLPFNGNANDASGNGNHGILTGAVIINDRFGNSNQACGFIRSNGTYLRVPNSPSLDITGSGLTICAWINPVWNGSGINMQVVSKAQDASNRKFGLGTGGPSLMNFELKTTTGTTDQDWGCGSCNLQESVWQFVTVTYDGSNMRWYKNGSLIYQTTKTGTIVSTNTDLIIGSFADRTQSYFNGSMDEIRIYNRALTNTEIQQLYQL</sequence>
<keyword evidence="5" id="KW-0732">Signal</keyword>
<evidence type="ECO:0000256" key="4">
    <source>
        <dbReference type="ARBA" id="ARBA00022531"/>
    </source>
</evidence>
<protein>
    <submittedName>
        <fullName evidence="11">Choice-of-anchor D domain-containing protein</fullName>
    </submittedName>
</protein>
<dbReference type="EMBL" id="JACWZY010000024">
    <property type="protein sequence ID" value="MBD2703770.1"/>
    <property type="molecule type" value="Genomic_DNA"/>
</dbReference>
<dbReference type="Proteomes" id="UP000598820">
    <property type="component" value="Unassembled WGS sequence"/>
</dbReference>
<evidence type="ECO:0000259" key="10">
    <source>
        <dbReference type="SMART" id="SM00560"/>
    </source>
</evidence>
<organism evidence="11 12">
    <name type="scientific">Spirosoma profusum</name>
    <dbReference type="NCBI Taxonomy" id="2771354"/>
    <lineage>
        <taxon>Bacteria</taxon>
        <taxon>Pseudomonadati</taxon>
        <taxon>Bacteroidota</taxon>
        <taxon>Cytophagia</taxon>
        <taxon>Cytophagales</taxon>
        <taxon>Cytophagaceae</taxon>
        <taxon>Spirosoma</taxon>
    </lineage>
</organism>
<evidence type="ECO:0000256" key="3">
    <source>
        <dbReference type="ARBA" id="ARBA00022490"/>
    </source>
</evidence>
<evidence type="ECO:0000256" key="5">
    <source>
        <dbReference type="ARBA" id="ARBA00022729"/>
    </source>
</evidence>
<dbReference type="Gene3D" id="2.60.40.10">
    <property type="entry name" value="Immunoglobulins"/>
    <property type="match status" value="1"/>
</dbReference>
<feature type="domain" description="LamG-like jellyroll fold" evidence="10">
    <location>
        <begin position="1032"/>
        <end position="1169"/>
    </location>
</feature>
<keyword evidence="3" id="KW-0963">Cytoplasm</keyword>
<dbReference type="InterPro" id="IPR013783">
    <property type="entry name" value="Ig-like_fold"/>
</dbReference>
<dbReference type="SUPFAM" id="SSF50939">
    <property type="entry name" value="Sialidases"/>
    <property type="match status" value="1"/>
</dbReference>
<dbReference type="Pfam" id="PF13385">
    <property type="entry name" value="Laminin_G_3"/>
    <property type="match status" value="1"/>
</dbReference>
<evidence type="ECO:0000256" key="1">
    <source>
        <dbReference type="ARBA" id="ARBA00004138"/>
    </source>
</evidence>
<dbReference type="Gene3D" id="2.60.120.200">
    <property type="match status" value="1"/>
</dbReference>
<keyword evidence="7" id="KW-1015">Disulfide bond</keyword>
<dbReference type="CDD" id="cd15482">
    <property type="entry name" value="Sialidase_non-viral"/>
    <property type="match status" value="1"/>
</dbReference>
<dbReference type="PANTHER" id="PTHR47199:SF2">
    <property type="entry name" value="PHOTOSYSTEM II STABILITY_ASSEMBLY FACTOR HCF136, CHLOROPLASTIC"/>
    <property type="match status" value="1"/>
</dbReference>
<gene>
    <name evidence="11" type="ORF">IC229_24200</name>
</gene>
<evidence type="ECO:0000313" key="12">
    <source>
        <dbReference type="Proteomes" id="UP000598820"/>
    </source>
</evidence>
<dbReference type="Pfam" id="PF22544">
    <property type="entry name" value="HYDIN_VesB_CFA65-like_Ig"/>
    <property type="match status" value="1"/>
</dbReference>
<dbReference type="AlphaFoldDB" id="A0A927ATK8"/>
<dbReference type="Gene3D" id="2.130.10.10">
    <property type="entry name" value="YVTN repeat-like/Quinoprotein amine dehydrogenase"/>
    <property type="match status" value="3"/>
</dbReference>
<dbReference type="SUPFAM" id="SSF110296">
    <property type="entry name" value="Oligoxyloglucan reducing end-specific cellobiohydrolase"/>
    <property type="match status" value="2"/>
</dbReference>
<keyword evidence="12" id="KW-1185">Reference proteome</keyword>
<dbReference type="GO" id="GO:0015979">
    <property type="term" value="P:photosynthesis"/>
    <property type="evidence" value="ECO:0007669"/>
    <property type="project" value="UniProtKB-KW"/>
</dbReference>
<dbReference type="GO" id="GO:0005737">
    <property type="term" value="C:cytoplasm"/>
    <property type="evidence" value="ECO:0007669"/>
    <property type="project" value="UniProtKB-SubCell"/>
</dbReference>
<dbReference type="PANTHER" id="PTHR47199">
    <property type="entry name" value="PHOTOSYSTEM II STABILITY/ASSEMBLY FACTOR HCF136, CHLOROPLASTIC"/>
    <property type="match status" value="1"/>
</dbReference>
<proteinExistence type="predicted"/>
<dbReference type="GO" id="GO:0005975">
    <property type="term" value="P:carbohydrate metabolic process"/>
    <property type="evidence" value="ECO:0007669"/>
    <property type="project" value="UniProtKB-ARBA"/>
</dbReference>
<dbReference type="GO" id="GO:0009523">
    <property type="term" value="C:photosystem II"/>
    <property type="evidence" value="ECO:0007669"/>
    <property type="project" value="UniProtKB-KW"/>
</dbReference>
<dbReference type="GO" id="GO:0004553">
    <property type="term" value="F:hydrolase activity, hydrolyzing O-glycosyl compounds"/>
    <property type="evidence" value="ECO:0007669"/>
    <property type="project" value="UniProtKB-ARBA"/>
</dbReference>
<dbReference type="NCBIfam" id="NF012200">
    <property type="entry name" value="choice_anch_D"/>
    <property type="match status" value="1"/>
</dbReference>
<evidence type="ECO:0000256" key="2">
    <source>
        <dbReference type="ARBA" id="ARBA00004496"/>
    </source>
</evidence>
<dbReference type="SMART" id="SM00560">
    <property type="entry name" value="LamGL"/>
    <property type="match status" value="1"/>
</dbReference>
<dbReference type="InterPro" id="IPR015943">
    <property type="entry name" value="WD40/YVTN_repeat-like_dom_sf"/>
</dbReference>
<keyword evidence="9" id="KW-0604">Photosystem II</keyword>
<reference evidence="11" key="1">
    <citation type="submission" date="2020-09" db="EMBL/GenBank/DDBJ databases">
        <authorList>
            <person name="Kim M.K."/>
        </authorList>
    </citation>
    <scope>NUCLEOTIDE SEQUENCE</scope>
    <source>
        <strain evidence="11">BT702</strain>
    </source>
</reference>
<evidence type="ECO:0000256" key="6">
    <source>
        <dbReference type="ARBA" id="ARBA00023069"/>
    </source>
</evidence>
<dbReference type="InterPro" id="IPR028203">
    <property type="entry name" value="PSII_CF48-like_dom"/>
</dbReference>
<dbReference type="InterPro" id="IPR013320">
    <property type="entry name" value="ConA-like_dom_sf"/>
</dbReference>